<dbReference type="STRING" id="151549.A0A4C1YDR1"/>
<dbReference type="InterPro" id="IPR016187">
    <property type="entry name" value="CTDL_fold"/>
</dbReference>
<dbReference type="OrthoDB" id="5983381at2759"/>
<dbReference type="EMBL" id="BGZK01001197">
    <property type="protein sequence ID" value="GBP74168.1"/>
    <property type="molecule type" value="Genomic_DNA"/>
</dbReference>
<dbReference type="Gene3D" id="3.10.100.10">
    <property type="entry name" value="Mannose-Binding Protein A, subunit A"/>
    <property type="match status" value="1"/>
</dbReference>
<evidence type="ECO:0000313" key="4">
    <source>
        <dbReference type="Proteomes" id="UP000299102"/>
    </source>
</evidence>
<dbReference type="Proteomes" id="UP000299102">
    <property type="component" value="Unassembled WGS sequence"/>
</dbReference>
<evidence type="ECO:0000256" key="1">
    <source>
        <dbReference type="SAM" id="MobiDB-lite"/>
    </source>
</evidence>
<dbReference type="Pfam" id="PF06482">
    <property type="entry name" value="Endostatin"/>
    <property type="match status" value="1"/>
</dbReference>
<sequence>MTLGPLVAQVASSSPPSPEPPAPVPMLPPSASLVHHPPSINTIESSLAGPSLRLAALNDATSGNTHGMRRADYACYRQARRAGLLGTFRAFLTSRFQNLESIVRFSDRELPVVNTQGDVLFSSFADMFDGSGAVLATLPRIYSFSGKNVMNDHHWPQKIIWHGAHASGERAPDNCAEWQSAEAGARGLASSLHSRKLLSQERNHTADGIDDEDYLYNSKEYQQLLSEIFAQPLNDPN</sequence>
<proteinExistence type="predicted"/>
<feature type="compositionally biased region" description="Pro residues" evidence="1">
    <location>
        <begin position="15"/>
        <end position="28"/>
    </location>
</feature>
<name>A0A4C1YDR1_EUMVA</name>
<dbReference type="InterPro" id="IPR016186">
    <property type="entry name" value="C-type_lectin-like/link_sf"/>
</dbReference>
<dbReference type="InterPro" id="IPR010515">
    <property type="entry name" value="Collagenase_NC10/endostatin"/>
</dbReference>
<protein>
    <submittedName>
        <fullName evidence="3">Collagen alpha-1(XV) chain</fullName>
    </submittedName>
</protein>
<dbReference type="AlphaFoldDB" id="A0A4C1YDR1"/>
<feature type="compositionally biased region" description="Low complexity" evidence="1">
    <location>
        <begin position="1"/>
        <end position="14"/>
    </location>
</feature>
<evidence type="ECO:0000313" key="3">
    <source>
        <dbReference type="EMBL" id="GBP74168.1"/>
    </source>
</evidence>
<keyword evidence="4" id="KW-1185">Reference proteome</keyword>
<keyword evidence="3" id="KW-0176">Collagen</keyword>
<reference evidence="3 4" key="1">
    <citation type="journal article" date="2019" name="Commun. Biol.">
        <title>The bagworm genome reveals a unique fibroin gene that provides high tensile strength.</title>
        <authorList>
            <person name="Kono N."/>
            <person name="Nakamura H."/>
            <person name="Ohtoshi R."/>
            <person name="Tomita M."/>
            <person name="Numata K."/>
            <person name="Arakawa K."/>
        </authorList>
    </citation>
    <scope>NUCLEOTIDE SEQUENCE [LARGE SCALE GENOMIC DNA]</scope>
</reference>
<organism evidence="3 4">
    <name type="scientific">Eumeta variegata</name>
    <name type="common">Bagworm moth</name>
    <name type="synonym">Eumeta japonica</name>
    <dbReference type="NCBI Taxonomy" id="151549"/>
    <lineage>
        <taxon>Eukaryota</taxon>
        <taxon>Metazoa</taxon>
        <taxon>Ecdysozoa</taxon>
        <taxon>Arthropoda</taxon>
        <taxon>Hexapoda</taxon>
        <taxon>Insecta</taxon>
        <taxon>Pterygota</taxon>
        <taxon>Neoptera</taxon>
        <taxon>Endopterygota</taxon>
        <taxon>Lepidoptera</taxon>
        <taxon>Glossata</taxon>
        <taxon>Ditrysia</taxon>
        <taxon>Tineoidea</taxon>
        <taxon>Psychidae</taxon>
        <taxon>Oiketicinae</taxon>
        <taxon>Eumeta</taxon>
    </lineage>
</organism>
<dbReference type="GO" id="GO:0005581">
    <property type="term" value="C:collagen trimer"/>
    <property type="evidence" value="ECO:0007669"/>
    <property type="project" value="UniProtKB-KW"/>
</dbReference>
<accession>A0A4C1YDR1</accession>
<feature type="region of interest" description="Disordered" evidence="1">
    <location>
        <begin position="1"/>
        <end position="30"/>
    </location>
</feature>
<gene>
    <name evidence="3" type="primary">COL15A1</name>
    <name evidence="3" type="ORF">EVAR_53358_1</name>
</gene>
<feature type="domain" description="Collagenase NC10/endostatin" evidence="2">
    <location>
        <begin position="52"/>
        <end position="203"/>
    </location>
</feature>
<comment type="caution">
    <text evidence="3">The sequence shown here is derived from an EMBL/GenBank/DDBJ whole genome shotgun (WGS) entry which is preliminary data.</text>
</comment>
<dbReference type="SUPFAM" id="SSF56436">
    <property type="entry name" value="C-type lectin-like"/>
    <property type="match status" value="1"/>
</dbReference>
<evidence type="ECO:0000259" key="2">
    <source>
        <dbReference type="Pfam" id="PF06482"/>
    </source>
</evidence>